<name>A0ABP9KRP2_9ACTN</name>
<dbReference type="RefSeq" id="WP_345669585.1">
    <property type="nucleotide sequence ID" value="NZ_BAABKC010000057.1"/>
</dbReference>
<accession>A0ABP9KRP2</accession>
<sequence length="469" mass="52621">MSKFPEGPFTIVNQDTGRCLRVRLGESVDLSDYKEGTKYLLSRTVPPSVELGENDGSEATAWYYRYHEDALERRPFNQIASTAVDKHQNIGEYSVWMYSDSLAVEREKESLREGYASRLNDATGGTAERLDALIPEAWKTRAAQDYEEELRYWKLEGAQFEGTIEQLNGRQAKLLEQMRSQAGKVMEGVRDKAEDLTKANRDADSWKVSVGGGPFRALTKDELVSSVERRLLRGVWAVQRLEEKMEDAEPQQQAAMLERQLRSLQFSGGDQVLRWLKGIDAVGDFEEPLKAMEDDEKDLVKALKAETPVRAWQRWAPLKGVARWNDRCASLAFDDTSRLGGTDRSHAEEMRAYLALAATEGITKPVSRVGARTRMYGCGALRHRGSTYRWDYDGTYITASDSKTVPSEQTYWTDDDGRLVGKEKGGSGQKWTIAPYKAPTKAPNTGGISLPGIYLTGMFGPVISTLNRV</sequence>
<comment type="caution">
    <text evidence="1">The sequence shown here is derived from an EMBL/GenBank/DDBJ whole genome shotgun (WGS) entry which is preliminary data.</text>
</comment>
<reference evidence="2" key="1">
    <citation type="journal article" date="2019" name="Int. J. Syst. Evol. Microbiol.">
        <title>The Global Catalogue of Microorganisms (GCM) 10K type strain sequencing project: providing services to taxonomists for standard genome sequencing and annotation.</title>
        <authorList>
            <consortium name="The Broad Institute Genomics Platform"/>
            <consortium name="The Broad Institute Genome Sequencing Center for Infectious Disease"/>
            <person name="Wu L."/>
            <person name="Ma J."/>
        </authorList>
    </citation>
    <scope>NUCLEOTIDE SEQUENCE [LARGE SCALE GENOMIC DNA]</scope>
    <source>
        <strain evidence="2">JCM 18410</strain>
    </source>
</reference>
<dbReference type="Proteomes" id="UP001500124">
    <property type="component" value="Unassembled WGS sequence"/>
</dbReference>
<dbReference type="EMBL" id="BAABKC010000057">
    <property type="protein sequence ID" value="GAA5062191.1"/>
    <property type="molecule type" value="Genomic_DNA"/>
</dbReference>
<keyword evidence="2" id="KW-1185">Reference proteome</keyword>
<protein>
    <recommendedName>
        <fullName evidence="3">Ricin B lectin domain-containing protein</fullName>
    </recommendedName>
</protein>
<evidence type="ECO:0008006" key="3">
    <source>
        <dbReference type="Google" id="ProtNLM"/>
    </source>
</evidence>
<gene>
    <name evidence="1" type="ORF">GCM10023336_40310</name>
</gene>
<evidence type="ECO:0000313" key="2">
    <source>
        <dbReference type="Proteomes" id="UP001500124"/>
    </source>
</evidence>
<organism evidence="1 2">
    <name type="scientific">Streptomyces similanensis</name>
    <dbReference type="NCBI Taxonomy" id="1274988"/>
    <lineage>
        <taxon>Bacteria</taxon>
        <taxon>Bacillati</taxon>
        <taxon>Actinomycetota</taxon>
        <taxon>Actinomycetes</taxon>
        <taxon>Kitasatosporales</taxon>
        <taxon>Streptomycetaceae</taxon>
        <taxon>Streptomyces</taxon>
    </lineage>
</organism>
<evidence type="ECO:0000313" key="1">
    <source>
        <dbReference type="EMBL" id="GAA5062191.1"/>
    </source>
</evidence>
<proteinExistence type="predicted"/>